<dbReference type="SUPFAM" id="SSF54001">
    <property type="entry name" value="Cysteine proteinases"/>
    <property type="match status" value="1"/>
</dbReference>
<evidence type="ECO:0000256" key="1">
    <source>
        <dbReference type="SAM" id="MobiDB-lite"/>
    </source>
</evidence>
<proteinExistence type="predicted"/>
<evidence type="ECO:0000259" key="2">
    <source>
        <dbReference type="SMART" id="SM00460"/>
    </source>
</evidence>
<dbReference type="EMBL" id="ACFY01000032">
    <property type="protein sequence ID" value="EEG95408.1"/>
    <property type="molecule type" value="Genomic_DNA"/>
</dbReference>
<feature type="region of interest" description="Disordered" evidence="1">
    <location>
        <begin position="54"/>
        <end position="84"/>
    </location>
</feature>
<organism evidence="3 4">
    <name type="scientific">Roseburia inulinivorans DSM 16841</name>
    <dbReference type="NCBI Taxonomy" id="622312"/>
    <lineage>
        <taxon>Bacteria</taxon>
        <taxon>Bacillati</taxon>
        <taxon>Bacillota</taxon>
        <taxon>Clostridia</taxon>
        <taxon>Lachnospirales</taxon>
        <taxon>Lachnospiraceae</taxon>
        <taxon>Roseburia</taxon>
    </lineage>
</organism>
<name>C0FPS8_9FIRM</name>
<dbReference type="Pfam" id="PF01841">
    <property type="entry name" value="Transglut_core"/>
    <property type="match status" value="1"/>
</dbReference>
<dbReference type="InterPro" id="IPR038765">
    <property type="entry name" value="Papain-like_cys_pep_sf"/>
</dbReference>
<feature type="domain" description="Transglutaminase-like" evidence="2">
    <location>
        <begin position="253"/>
        <end position="322"/>
    </location>
</feature>
<dbReference type="Gene3D" id="3.10.620.30">
    <property type="match status" value="1"/>
</dbReference>
<dbReference type="eggNOG" id="COG1305">
    <property type="taxonomic scope" value="Bacteria"/>
</dbReference>
<sequence length="345" mass="38007">MQSEVYLSGPRYTEKEYLRRNNMTPRTKGRFILLPMLLCVCLTLCSCGSNESAEKPSAASSDTVAKDSSPATTAAAGSRDNTPVVLTGSADGTVTYGNDSVTVDASHTEEGYLMVSYSGSNSKVKLQITGSDEITYTYNLHDGYETFPLTSGSGSYTVGVFENIEGTSYSTLFTQAIDVTIQDEFGPYLYANQYVNFSADSKVISKAMELSASANDDLEVIENVYNYIITNFTYDYDKAASVQSGYLPDVDDVLASQTGICFDYAAVMASMLRCERIPTRLEVGYMGDVYHAWISTYIKDKGWVNGIIEFDGNDWKLMDPTFASTSSDPKDFLTQTDEYITKYVY</sequence>
<evidence type="ECO:0000313" key="3">
    <source>
        <dbReference type="EMBL" id="EEG95408.1"/>
    </source>
</evidence>
<dbReference type="PANTHER" id="PTHR33490">
    <property type="entry name" value="BLR5614 PROTEIN-RELATED"/>
    <property type="match status" value="1"/>
</dbReference>
<dbReference type="Proteomes" id="UP000003561">
    <property type="component" value="Unassembled WGS sequence"/>
</dbReference>
<accession>C0FPS8</accession>
<protein>
    <recommendedName>
        <fullName evidence="2">Transglutaminase-like domain-containing protein</fullName>
    </recommendedName>
</protein>
<comment type="caution">
    <text evidence="3">The sequence shown here is derived from an EMBL/GenBank/DDBJ whole genome shotgun (WGS) entry which is preliminary data.</text>
</comment>
<dbReference type="SMART" id="SM00460">
    <property type="entry name" value="TGc"/>
    <property type="match status" value="1"/>
</dbReference>
<evidence type="ECO:0000313" key="4">
    <source>
        <dbReference type="Proteomes" id="UP000003561"/>
    </source>
</evidence>
<reference evidence="3 4" key="2">
    <citation type="submission" date="2009-03" db="EMBL/GenBank/DDBJ databases">
        <title>Draft genome sequence of Roseburia inulinivorans (DSM 16841).</title>
        <authorList>
            <person name="Sudarsanam P."/>
            <person name="Ley R."/>
            <person name="Guruge J."/>
            <person name="Turnbaugh P.J."/>
            <person name="Mahowald M."/>
            <person name="Liep D."/>
            <person name="Gordon J."/>
        </authorList>
    </citation>
    <scope>NUCLEOTIDE SEQUENCE [LARGE SCALE GENOMIC DNA]</scope>
    <source>
        <strain evidence="3 4">DSM 16841</strain>
    </source>
</reference>
<dbReference type="AlphaFoldDB" id="C0FPS8"/>
<reference evidence="3 4" key="1">
    <citation type="submission" date="2009-02" db="EMBL/GenBank/DDBJ databases">
        <authorList>
            <person name="Fulton L."/>
            <person name="Clifton S."/>
            <person name="Fulton B."/>
            <person name="Xu J."/>
            <person name="Minx P."/>
            <person name="Pepin K.H."/>
            <person name="Johnson M."/>
            <person name="Bhonagiri V."/>
            <person name="Nash W.E."/>
            <person name="Mardis E.R."/>
            <person name="Wilson R.K."/>
        </authorList>
    </citation>
    <scope>NUCLEOTIDE SEQUENCE [LARGE SCALE GENOMIC DNA]</scope>
    <source>
        <strain evidence="3 4">DSM 16841</strain>
    </source>
</reference>
<dbReference type="InterPro" id="IPR002931">
    <property type="entry name" value="Transglutaminase-like"/>
</dbReference>
<dbReference type="PANTHER" id="PTHR33490:SF6">
    <property type="entry name" value="SLL1049 PROTEIN"/>
    <property type="match status" value="1"/>
</dbReference>
<gene>
    <name evidence="3" type="ORF">ROSEINA2194_00731</name>
</gene>